<dbReference type="Gene3D" id="3.40.50.300">
    <property type="entry name" value="P-loop containing nucleotide triphosphate hydrolases"/>
    <property type="match status" value="1"/>
</dbReference>
<organism evidence="2 3">
    <name type="scientific">Sphingomonas lycopersici</name>
    <dbReference type="NCBI Taxonomy" id="2951807"/>
    <lineage>
        <taxon>Bacteria</taxon>
        <taxon>Pseudomonadati</taxon>
        <taxon>Pseudomonadota</taxon>
        <taxon>Alphaproteobacteria</taxon>
        <taxon>Sphingomonadales</taxon>
        <taxon>Sphingomonadaceae</taxon>
        <taxon>Sphingomonas</taxon>
    </lineage>
</organism>
<dbReference type="SUPFAM" id="SSF52540">
    <property type="entry name" value="P-loop containing nucleoside triphosphate hydrolases"/>
    <property type="match status" value="1"/>
</dbReference>
<name>A0AA41ZF37_9SPHN</name>
<comment type="caution">
    <text evidence="2">The sequence shown here is derived from an EMBL/GenBank/DDBJ whole genome shotgun (WGS) entry which is preliminary data.</text>
</comment>
<dbReference type="PANTHER" id="PTHR13696:SF52">
    <property type="entry name" value="PARA FAMILY PROTEIN CT_582"/>
    <property type="match status" value="1"/>
</dbReference>
<feature type="domain" description="AAA" evidence="1">
    <location>
        <begin position="2"/>
        <end position="151"/>
    </location>
</feature>
<dbReference type="InterPro" id="IPR027417">
    <property type="entry name" value="P-loop_NTPase"/>
</dbReference>
<sequence length="236" mass="25807">MATIAVYSLKGGVGKTTLAVNLAWCAAARSARRTLLWDLDPQAAASWILGRESKRDRAQAAFSREVDAHKLIRDTPVERLELLPADASLRELDHLLREMDKKKRLSKLIAGLGDYDRVILDCPPGLTETADQAARAADLIVIPVVPSPLAQRAYDEVERHLGGKTATLPVHALVDRRRRMHQEAVAARPDWPVIPMASVVEASAAAHRAVGEAAPRSAAAAAFLDIWQRIERRLAS</sequence>
<evidence type="ECO:0000259" key="1">
    <source>
        <dbReference type="Pfam" id="PF13614"/>
    </source>
</evidence>
<dbReference type="RefSeq" id="WP_179510766.1">
    <property type="nucleotide sequence ID" value="NZ_JANFAU010000018.1"/>
</dbReference>
<dbReference type="PANTHER" id="PTHR13696">
    <property type="entry name" value="P-LOOP CONTAINING NUCLEOSIDE TRIPHOSPHATE HYDROLASE"/>
    <property type="match status" value="1"/>
</dbReference>
<dbReference type="Proteomes" id="UP001165565">
    <property type="component" value="Unassembled WGS sequence"/>
</dbReference>
<dbReference type="EMBL" id="JANFAV010000007">
    <property type="protein sequence ID" value="MCW6535466.1"/>
    <property type="molecule type" value="Genomic_DNA"/>
</dbReference>
<gene>
    <name evidence="2" type="ORF">NEE01_11820</name>
</gene>
<accession>A0AA41ZF37</accession>
<dbReference type="CDD" id="cd02042">
    <property type="entry name" value="ParAB_family"/>
    <property type="match status" value="1"/>
</dbReference>
<keyword evidence="3" id="KW-1185">Reference proteome</keyword>
<dbReference type="AlphaFoldDB" id="A0AA41ZF37"/>
<dbReference type="InterPro" id="IPR050678">
    <property type="entry name" value="DNA_Partitioning_ATPase"/>
</dbReference>
<dbReference type="InterPro" id="IPR025669">
    <property type="entry name" value="AAA_dom"/>
</dbReference>
<reference evidence="2" key="1">
    <citation type="submission" date="2022-06" db="EMBL/GenBank/DDBJ databases">
        <title>Sphingomonas sp. nov. isolated from rhizosphere soil of tomato.</title>
        <authorList>
            <person name="Dong H."/>
            <person name="Gao R."/>
        </authorList>
    </citation>
    <scope>NUCLEOTIDE SEQUENCE</scope>
    <source>
        <strain evidence="2">MMSM24</strain>
    </source>
</reference>
<evidence type="ECO:0000313" key="2">
    <source>
        <dbReference type="EMBL" id="MCW6535466.1"/>
    </source>
</evidence>
<proteinExistence type="predicted"/>
<evidence type="ECO:0000313" key="3">
    <source>
        <dbReference type="Proteomes" id="UP001165565"/>
    </source>
</evidence>
<dbReference type="Pfam" id="PF13614">
    <property type="entry name" value="AAA_31"/>
    <property type="match status" value="1"/>
</dbReference>
<protein>
    <submittedName>
        <fullName evidence="2">ParA family protein</fullName>
    </submittedName>
</protein>